<dbReference type="GO" id="GO:0000976">
    <property type="term" value="F:transcription cis-regulatory region binding"/>
    <property type="evidence" value="ECO:0007669"/>
    <property type="project" value="TreeGrafter"/>
</dbReference>
<dbReference type="AlphaFoldDB" id="A0A6A5Y234"/>
<dbReference type="PROSITE" id="PS50048">
    <property type="entry name" value="ZN2_CY6_FUNGAL_2"/>
    <property type="match status" value="1"/>
</dbReference>
<evidence type="ECO:0000313" key="5">
    <source>
        <dbReference type="EMBL" id="KAF2019572.1"/>
    </source>
</evidence>
<dbReference type="GeneID" id="54287719"/>
<evidence type="ECO:0000256" key="2">
    <source>
        <dbReference type="ARBA" id="ARBA00023242"/>
    </source>
</evidence>
<feature type="region of interest" description="Disordered" evidence="3">
    <location>
        <begin position="106"/>
        <end position="152"/>
    </location>
</feature>
<dbReference type="GO" id="GO:0005634">
    <property type="term" value="C:nucleus"/>
    <property type="evidence" value="ECO:0007669"/>
    <property type="project" value="UniProtKB-SubCell"/>
</dbReference>
<dbReference type="CDD" id="cd12148">
    <property type="entry name" value="fungal_TF_MHR"/>
    <property type="match status" value="1"/>
</dbReference>
<evidence type="ECO:0000256" key="1">
    <source>
        <dbReference type="ARBA" id="ARBA00004123"/>
    </source>
</evidence>
<dbReference type="Proteomes" id="UP000799778">
    <property type="component" value="Unassembled WGS sequence"/>
</dbReference>
<accession>A0A6A5Y234</accession>
<dbReference type="Pfam" id="PF11951">
    <property type="entry name" value="Fungal_trans_2"/>
    <property type="match status" value="1"/>
</dbReference>
<sequence length="618" mass="68235">MAGGADGVPIASRTRSRSGCLICRRRRRKCDGAQPRCRNCEARGDECLWGLKASFHPSRSLELSSEDSAILSAIESDRVGGVASKGVVIVNDTDVIVREYRDDARSLDAADAASPDTEIGNIDDRPDVYSVPAASTFPEASPVSATPPRPGWLEPDAEISNLQDYTPEFTENRRPADQGNGATGVAPFTTVTLPFSLGQGIASSAPPLADFELPIPEAEQSQLLSAYLRETGTWCETTDSNMHFTVSSIHMMMKSKPFVAAAMALASRQLDAVNKRPRQMTLALYQHAIQSLIHQDPSSADAAILATCTLLCVYEMMASDVVEWRRHLKGCAGLLKSRKWNGSSEGIVNACFWAFARIDIWAAFMIGEQTLMPTEDWVDNNSIISTATSGSVDAYCNLAILIFAKIINLRAKIHRRPSRSTEYVSEVNQLWNEVEDWQKHRPEQVHPLFPFRVNASKCPFETIIFSHSSSICADTFYHAGAILLLWTGDVKRESTESTANEGPSPFFASPHTVSETCDLHYDPVWHAKKLCGISISNTSHANWVNHLQPLYIAGQVFGGVRVDRQNIRSTAVEEDNHVEEEFPAEQIALLKHLARIERDTGWKTSGRAAELRKMWGLE</sequence>
<dbReference type="InterPro" id="IPR001138">
    <property type="entry name" value="Zn2Cys6_DnaBD"/>
</dbReference>
<dbReference type="PANTHER" id="PTHR37534">
    <property type="entry name" value="TRANSCRIPTIONAL ACTIVATOR PROTEIN UGA3"/>
    <property type="match status" value="1"/>
</dbReference>
<dbReference type="PROSITE" id="PS00463">
    <property type="entry name" value="ZN2_CY6_FUNGAL_1"/>
    <property type="match status" value="1"/>
</dbReference>
<dbReference type="SUPFAM" id="SSF57701">
    <property type="entry name" value="Zn2/Cys6 DNA-binding domain"/>
    <property type="match status" value="1"/>
</dbReference>
<evidence type="ECO:0000256" key="3">
    <source>
        <dbReference type="SAM" id="MobiDB-lite"/>
    </source>
</evidence>
<evidence type="ECO:0000259" key="4">
    <source>
        <dbReference type="PROSITE" id="PS50048"/>
    </source>
</evidence>
<dbReference type="OrthoDB" id="415590at2759"/>
<dbReference type="EMBL" id="ML978067">
    <property type="protein sequence ID" value="KAF2019572.1"/>
    <property type="molecule type" value="Genomic_DNA"/>
</dbReference>
<dbReference type="InterPro" id="IPR036864">
    <property type="entry name" value="Zn2-C6_fun-type_DNA-bd_sf"/>
</dbReference>
<keyword evidence="2" id="KW-0539">Nucleus</keyword>
<dbReference type="Pfam" id="PF00172">
    <property type="entry name" value="Zn_clus"/>
    <property type="match status" value="1"/>
</dbReference>
<protein>
    <recommendedName>
        <fullName evidence="4">Zn(2)-C6 fungal-type domain-containing protein</fullName>
    </recommendedName>
</protein>
<dbReference type="GO" id="GO:0000981">
    <property type="term" value="F:DNA-binding transcription factor activity, RNA polymerase II-specific"/>
    <property type="evidence" value="ECO:0007669"/>
    <property type="project" value="InterPro"/>
</dbReference>
<dbReference type="CDD" id="cd00067">
    <property type="entry name" value="GAL4"/>
    <property type="match status" value="1"/>
</dbReference>
<name>A0A6A5Y234_9PLEO</name>
<evidence type="ECO:0000313" key="6">
    <source>
        <dbReference type="Proteomes" id="UP000799778"/>
    </source>
</evidence>
<dbReference type="GO" id="GO:0045944">
    <property type="term" value="P:positive regulation of transcription by RNA polymerase II"/>
    <property type="evidence" value="ECO:0007669"/>
    <property type="project" value="TreeGrafter"/>
</dbReference>
<reference evidence="5" key="1">
    <citation type="journal article" date="2020" name="Stud. Mycol.">
        <title>101 Dothideomycetes genomes: a test case for predicting lifestyles and emergence of pathogens.</title>
        <authorList>
            <person name="Haridas S."/>
            <person name="Albert R."/>
            <person name="Binder M."/>
            <person name="Bloem J."/>
            <person name="Labutti K."/>
            <person name="Salamov A."/>
            <person name="Andreopoulos B."/>
            <person name="Baker S."/>
            <person name="Barry K."/>
            <person name="Bills G."/>
            <person name="Bluhm B."/>
            <person name="Cannon C."/>
            <person name="Castanera R."/>
            <person name="Culley D."/>
            <person name="Daum C."/>
            <person name="Ezra D."/>
            <person name="Gonzalez J."/>
            <person name="Henrissat B."/>
            <person name="Kuo A."/>
            <person name="Liang C."/>
            <person name="Lipzen A."/>
            <person name="Lutzoni F."/>
            <person name="Magnuson J."/>
            <person name="Mondo S."/>
            <person name="Nolan M."/>
            <person name="Ohm R."/>
            <person name="Pangilinan J."/>
            <person name="Park H.-J."/>
            <person name="Ramirez L."/>
            <person name="Alfaro M."/>
            <person name="Sun H."/>
            <person name="Tritt A."/>
            <person name="Yoshinaga Y."/>
            <person name="Zwiers L.-H."/>
            <person name="Turgeon B."/>
            <person name="Goodwin S."/>
            <person name="Spatafora J."/>
            <person name="Crous P."/>
            <person name="Grigoriev I."/>
        </authorList>
    </citation>
    <scope>NUCLEOTIDE SEQUENCE</scope>
    <source>
        <strain evidence="5">CBS 175.79</strain>
    </source>
</reference>
<comment type="subcellular location">
    <subcellularLocation>
        <location evidence="1">Nucleus</location>
    </subcellularLocation>
</comment>
<keyword evidence="6" id="KW-1185">Reference proteome</keyword>
<feature type="domain" description="Zn(2)-C6 fungal-type" evidence="4">
    <location>
        <begin position="19"/>
        <end position="49"/>
    </location>
</feature>
<gene>
    <name evidence="5" type="ORF">BU24DRAFT_439648</name>
</gene>
<organism evidence="5 6">
    <name type="scientific">Aaosphaeria arxii CBS 175.79</name>
    <dbReference type="NCBI Taxonomy" id="1450172"/>
    <lineage>
        <taxon>Eukaryota</taxon>
        <taxon>Fungi</taxon>
        <taxon>Dikarya</taxon>
        <taxon>Ascomycota</taxon>
        <taxon>Pezizomycotina</taxon>
        <taxon>Dothideomycetes</taxon>
        <taxon>Pleosporomycetidae</taxon>
        <taxon>Pleosporales</taxon>
        <taxon>Pleosporales incertae sedis</taxon>
        <taxon>Aaosphaeria</taxon>
    </lineage>
</organism>
<dbReference type="InterPro" id="IPR021858">
    <property type="entry name" value="Fun_TF"/>
</dbReference>
<dbReference type="SMART" id="SM00066">
    <property type="entry name" value="GAL4"/>
    <property type="match status" value="1"/>
</dbReference>
<dbReference type="Gene3D" id="4.10.240.10">
    <property type="entry name" value="Zn(2)-C6 fungal-type DNA-binding domain"/>
    <property type="match status" value="1"/>
</dbReference>
<dbReference type="PANTHER" id="PTHR37534:SF4">
    <property type="entry name" value="ZN(II)2CYS6 TRANSCRIPTION FACTOR (EUROFUNG)"/>
    <property type="match status" value="1"/>
</dbReference>
<dbReference type="GO" id="GO:0008270">
    <property type="term" value="F:zinc ion binding"/>
    <property type="evidence" value="ECO:0007669"/>
    <property type="project" value="InterPro"/>
</dbReference>
<dbReference type="RefSeq" id="XP_033387911.1">
    <property type="nucleotide sequence ID" value="XM_033530322.1"/>
</dbReference>
<proteinExistence type="predicted"/>